<sequence>MSPSLVAKRKVWLTYNNLRVCGSGVSMTTRPRMVGGVTAHKINKTITLYVNESAAAPQVHGQARPLLLLLPWLGSRPQGMAKYRDIYFKAGFDVLIVETKVSWFLWPRWGLEYGAQVLEILESDKFSSRPLLVHAFSIGGYTFTQLLVHMSQDQQRYQRLMQRVKGQIYDSLVYGSLDHMAVGLGKTMFPQFVGLVRQLSLLYFWMFKRHTADQFESDIAVFRNSPVMAPALFFFCQNDPLCDAEYLEQLIEHWRDRGVQVEGRKWKKSVHACHLREHPQEYLSALEHFLSSLSLTSLRAKL</sequence>
<dbReference type="InterPro" id="IPR008547">
    <property type="entry name" value="DUF829_TMEM53"/>
</dbReference>
<dbReference type="GO" id="GO:0017171">
    <property type="term" value="F:serine hydrolase activity"/>
    <property type="evidence" value="ECO:0007669"/>
    <property type="project" value="TreeGrafter"/>
</dbReference>
<reference evidence="1" key="1">
    <citation type="thesis" date="2021" institute="BYU ScholarsArchive" country="Provo, UT, USA">
        <title>Applications of and Algorithms for Genome Assembly and Genomic Analyses with an Emphasis on Marine Teleosts.</title>
        <authorList>
            <person name="Pickett B.D."/>
        </authorList>
    </citation>
    <scope>NUCLEOTIDE SEQUENCE</scope>
    <source>
        <strain evidence="1">HI-2016</strain>
    </source>
</reference>
<accession>A0A8T2N8H2</accession>
<name>A0A8T2N8H2_9TELE</name>
<dbReference type="SUPFAM" id="SSF53474">
    <property type="entry name" value="alpha/beta-Hydrolases"/>
    <property type="match status" value="1"/>
</dbReference>
<proteinExistence type="predicted"/>
<dbReference type="Pfam" id="PF05705">
    <property type="entry name" value="DUF829"/>
    <property type="match status" value="1"/>
</dbReference>
<organism evidence="1 2">
    <name type="scientific">Albula glossodonta</name>
    <name type="common">roundjaw bonefish</name>
    <dbReference type="NCBI Taxonomy" id="121402"/>
    <lineage>
        <taxon>Eukaryota</taxon>
        <taxon>Metazoa</taxon>
        <taxon>Chordata</taxon>
        <taxon>Craniata</taxon>
        <taxon>Vertebrata</taxon>
        <taxon>Euteleostomi</taxon>
        <taxon>Actinopterygii</taxon>
        <taxon>Neopterygii</taxon>
        <taxon>Teleostei</taxon>
        <taxon>Albuliformes</taxon>
        <taxon>Albulidae</taxon>
        <taxon>Albula</taxon>
    </lineage>
</organism>
<dbReference type="InterPro" id="IPR029058">
    <property type="entry name" value="AB_hydrolase_fold"/>
</dbReference>
<dbReference type="PANTHER" id="PTHR20908">
    <property type="entry name" value="LD15586P"/>
    <property type="match status" value="1"/>
</dbReference>
<dbReference type="EMBL" id="JAFBMS010000133">
    <property type="protein sequence ID" value="KAG9334951.1"/>
    <property type="molecule type" value="Genomic_DNA"/>
</dbReference>
<comment type="caution">
    <text evidence="1">The sequence shown here is derived from an EMBL/GenBank/DDBJ whole genome shotgun (WGS) entry which is preliminary data.</text>
</comment>
<dbReference type="Proteomes" id="UP000824540">
    <property type="component" value="Unassembled WGS sequence"/>
</dbReference>
<gene>
    <name evidence="1" type="ORF">JZ751_006274</name>
</gene>
<keyword evidence="2" id="KW-1185">Reference proteome</keyword>
<dbReference type="Gene3D" id="3.40.50.1820">
    <property type="entry name" value="alpha/beta hydrolase"/>
    <property type="match status" value="1"/>
</dbReference>
<dbReference type="OrthoDB" id="77878at2759"/>
<protein>
    <submittedName>
        <fullName evidence="1">Uncharacterized protein</fullName>
    </submittedName>
</protein>
<evidence type="ECO:0000313" key="1">
    <source>
        <dbReference type="EMBL" id="KAG9334951.1"/>
    </source>
</evidence>
<dbReference type="PANTHER" id="PTHR20908:SF4">
    <property type="entry name" value="SI:DKEY-5I3.5"/>
    <property type="match status" value="1"/>
</dbReference>
<dbReference type="AlphaFoldDB" id="A0A8T2N8H2"/>
<evidence type="ECO:0000313" key="2">
    <source>
        <dbReference type="Proteomes" id="UP000824540"/>
    </source>
</evidence>